<dbReference type="EMBL" id="LK032147">
    <property type="protein sequence ID" value="CDY23714.1"/>
    <property type="molecule type" value="Genomic_DNA"/>
</dbReference>
<gene>
    <name evidence="1" type="primary">BnaC01g24070D</name>
    <name evidence="1" type="ORF">GSBRNA2T00024034001</name>
</gene>
<dbReference type="PaxDb" id="3708-A0A078GEG8"/>
<evidence type="ECO:0000313" key="2">
    <source>
        <dbReference type="Proteomes" id="UP000028999"/>
    </source>
</evidence>
<organism evidence="1 2">
    <name type="scientific">Brassica napus</name>
    <name type="common">Rape</name>
    <dbReference type="NCBI Taxonomy" id="3708"/>
    <lineage>
        <taxon>Eukaryota</taxon>
        <taxon>Viridiplantae</taxon>
        <taxon>Streptophyta</taxon>
        <taxon>Embryophyta</taxon>
        <taxon>Tracheophyta</taxon>
        <taxon>Spermatophyta</taxon>
        <taxon>Magnoliopsida</taxon>
        <taxon>eudicotyledons</taxon>
        <taxon>Gunneridae</taxon>
        <taxon>Pentapetalae</taxon>
        <taxon>rosids</taxon>
        <taxon>malvids</taxon>
        <taxon>Brassicales</taxon>
        <taxon>Brassicaceae</taxon>
        <taxon>Brassiceae</taxon>
        <taxon>Brassica</taxon>
    </lineage>
</organism>
<protein>
    <submittedName>
        <fullName evidence="1">BnaC01g24070D protein</fullName>
    </submittedName>
</protein>
<sequence>MISISSTASTMVVQSVVLFASSFPSIGLTRPYKRPSLLTPCCSSLPNKAGTGATDFKPMLPIVESTYATAEARDCQAAFQTPSRHHGSWFPCGMRWMKKQVTFQLYAPSHDATVETSRRFGKQ</sequence>
<dbReference type="AlphaFoldDB" id="A0A078GEG8"/>
<dbReference type="Proteomes" id="UP000028999">
    <property type="component" value="Unassembled WGS sequence"/>
</dbReference>
<dbReference type="STRING" id="3708.A0A078GEG8"/>
<accession>A0A078GEG8</accession>
<reference evidence="1 2" key="1">
    <citation type="journal article" date="2014" name="Science">
        <title>Plant genetics. Early allopolyploid evolution in the post-Neolithic Brassica napus oilseed genome.</title>
        <authorList>
            <person name="Chalhoub B."/>
            <person name="Denoeud F."/>
            <person name="Liu S."/>
            <person name="Parkin I.A."/>
            <person name="Tang H."/>
            <person name="Wang X."/>
            <person name="Chiquet J."/>
            <person name="Belcram H."/>
            <person name="Tong C."/>
            <person name="Samans B."/>
            <person name="Correa M."/>
            <person name="Da Silva C."/>
            <person name="Just J."/>
            <person name="Falentin C."/>
            <person name="Koh C.S."/>
            <person name="Le Clainche I."/>
            <person name="Bernard M."/>
            <person name="Bento P."/>
            <person name="Noel B."/>
            <person name="Labadie K."/>
            <person name="Alberti A."/>
            <person name="Charles M."/>
            <person name="Arnaud D."/>
            <person name="Guo H."/>
            <person name="Daviaud C."/>
            <person name="Alamery S."/>
            <person name="Jabbari K."/>
            <person name="Zhao M."/>
            <person name="Edger P.P."/>
            <person name="Chelaifa H."/>
            <person name="Tack D."/>
            <person name="Lassalle G."/>
            <person name="Mestiri I."/>
            <person name="Schnel N."/>
            <person name="Le Paslier M.C."/>
            <person name="Fan G."/>
            <person name="Renault V."/>
            <person name="Bayer P.E."/>
            <person name="Golicz A.A."/>
            <person name="Manoli S."/>
            <person name="Lee T.H."/>
            <person name="Thi V.H."/>
            <person name="Chalabi S."/>
            <person name="Hu Q."/>
            <person name="Fan C."/>
            <person name="Tollenaere R."/>
            <person name="Lu Y."/>
            <person name="Battail C."/>
            <person name="Shen J."/>
            <person name="Sidebottom C.H."/>
            <person name="Wang X."/>
            <person name="Canaguier A."/>
            <person name="Chauveau A."/>
            <person name="Berard A."/>
            <person name="Deniot G."/>
            <person name="Guan M."/>
            <person name="Liu Z."/>
            <person name="Sun F."/>
            <person name="Lim Y.P."/>
            <person name="Lyons E."/>
            <person name="Town C.D."/>
            <person name="Bancroft I."/>
            <person name="Wang X."/>
            <person name="Meng J."/>
            <person name="Ma J."/>
            <person name="Pires J.C."/>
            <person name="King G.J."/>
            <person name="Brunel D."/>
            <person name="Delourme R."/>
            <person name="Renard M."/>
            <person name="Aury J.M."/>
            <person name="Adams K.L."/>
            <person name="Batley J."/>
            <person name="Snowdon R.J."/>
            <person name="Tost J."/>
            <person name="Edwards D."/>
            <person name="Zhou Y."/>
            <person name="Hua W."/>
            <person name="Sharpe A.G."/>
            <person name="Paterson A.H."/>
            <person name="Guan C."/>
            <person name="Wincker P."/>
        </authorList>
    </citation>
    <scope>NUCLEOTIDE SEQUENCE [LARGE SCALE GENOMIC DNA]</scope>
    <source>
        <strain evidence="2">cv. Darmor-bzh</strain>
    </source>
</reference>
<proteinExistence type="predicted"/>
<keyword evidence="2" id="KW-1185">Reference proteome</keyword>
<dbReference type="Gramene" id="CDY23714">
    <property type="protein sequence ID" value="CDY23714"/>
    <property type="gene ID" value="GSBRNA2T00024034001"/>
</dbReference>
<evidence type="ECO:0000313" key="1">
    <source>
        <dbReference type="EMBL" id="CDY23714.1"/>
    </source>
</evidence>
<name>A0A078GEG8_BRANA</name>